<organism evidence="1 2">
    <name type="scientific">Agrobacterium pusense</name>
    <dbReference type="NCBI Taxonomy" id="648995"/>
    <lineage>
        <taxon>Bacteria</taxon>
        <taxon>Pseudomonadati</taxon>
        <taxon>Pseudomonadota</taxon>
        <taxon>Alphaproteobacteria</taxon>
        <taxon>Hyphomicrobiales</taxon>
        <taxon>Rhizobiaceae</taxon>
        <taxon>Rhizobium/Agrobacterium group</taxon>
        <taxon>Agrobacterium</taxon>
    </lineage>
</organism>
<name>A0A6H0ZP04_9HYPH</name>
<evidence type="ECO:0000313" key="1">
    <source>
        <dbReference type="EMBL" id="QIX22369.1"/>
    </source>
</evidence>
<gene>
    <name evidence="1" type="ORF">FOB41_15030</name>
</gene>
<accession>A0A6H0ZP04</accession>
<dbReference type="RefSeq" id="WP_177319256.1">
    <property type="nucleotide sequence ID" value="NZ_CP050898.1"/>
</dbReference>
<dbReference type="Proteomes" id="UP000500870">
    <property type="component" value="Chromosome 1"/>
</dbReference>
<dbReference type="EMBL" id="CP050898">
    <property type="protein sequence ID" value="QIX22369.1"/>
    <property type="molecule type" value="Genomic_DNA"/>
</dbReference>
<evidence type="ECO:0000313" key="2">
    <source>
        <dbReference type="Proteomes" id="UP000500870"/>
    </source>
</evidence>
<proteinExistence type="predicted"/>
<reference evidence="1 2" key="1">
    <citation type="submission" date="2020-04" db="EMBL/GenBank/DDBJ databases">
        <title>FDA dAtabase for Regulatory Grade micrObial Sequences (FDA-ARGOS): Supporting development and validation of Infectious Disease Dx tests.</title>
        <authorList>
            <person name="Sciortino C."/>
            <person name="Tallon L."/>
            <person name="Sadzewicz L."/>
            <person name="Vavikolanu K."/>
            <person name="Mehta A."/>
            <person name="Aluvathingal J."/>
            <person name="Nadendla S."/>
            <person name="Nandy P."/>
            <person name="Geyer C."/>
            <person name="Yan Y."/>
            <person name="Sichtig H."/>
        </authorList>
    </citation>
    <scope>NUCLEOTIDE SEQUENCE [LARGE SCALE GENOMIC DNA]</scope>
    <source>
        <strain evidence="1 2">FDAARGOS_633</strain>
    </source>
</reference>
<protein>
    <submittedName>
        <fullName evidence="1">Uncharacterized protein</fullName>
    </submittedName>
</protein>
<sequence length="180" mass="20292">MKRSFIGNFYRSFGANIRANRADADAEEGRLLRAEHRKPEFQRPRKLTYDEIMEALSDTSPSTFLDRKVQAYLSVEEWPPTSMDTSYHRVAASGEDNAWSTSVPGVSKLMMVSHPDVWQSLRLEFGPYRATFSVDGSTFQVRAKSAASTMMMAHIVAGRIRHHRNEASPDLGPNVAKVQN</sequence>
<dbReference type="AlphaFoldDB" id="A0A6H0ZP04"/>